<name>A0ACB5R5S1_9BURK</name>
<organism evidence="1 2">
    <name type="scientific">Caballeronia novacaledonica</name>
    <dbReference type="NCBI Taxonomy" id="1544861"/>
    <lineage>
        <taxon>Bacteria</taxon>
        <taxon>Pseudomonadati</taxon>
        <taxon>Pseudomonadota</taxon>
        <taxon>Betaproteobacteria</taxon>
        <taxon>Burkholderiales</taxon>
        <taxon>Burkholderiaceae</taxon>
        <taxon>Caballeronia</taxon>
    </lineage>
</organism>
<dbReference type="EMBL" id="BPUR01000041">
    <property type="protein sequence ID" value="GJH22418.1"/>
    <property type="molecule type" value="Genomic_DNA"/>
</dbReference>
<proteinExistence type="predicted"/>
<protein>
    <submittedName>
        <fullName evidence="1">Uncharacterized protein</fullName>
    </submittedName>
</protein>
<keyword evidence="2" id="KW-1185">Reference proteome</keyword>
<reference evidence="1" key="1">
    <citation type="submission" date="2021-09" db="EMBL/GenBank/DDBJ databases">
        <title>Isolation and characterization of 3-chlorobenzoate degrading bacteria from soils in Shizuoka.</title>
        <authorList>
            <person name="Ifat A."/>
            <person name="Ogawa N."/>
            <person name="Kimbara K."/>
            <person name="Moriuchi R."/>
            <person name="Dohra H."/>
            <person name="Shintani M."/>
        </authorList>
    </citation>
    <scope>NUCLEOTIDE SEQUENCE</scope>
    <source>
        <strain evidence="1">19CS2-2</strain>
    </source>
</reference>
<dbReference type="Proteomes" id="UP001055013">
    <property type="component" value="Unassembled WGS sequence"/>
</dbReference>
<gene>
    <name evidence="1" type="ORF">CBA19CS22_37770</name>
</gene>
<accession>A0ACB5R5S1</accession>
<evidence type="ECO:0000313" key="1">
    <source>
        <dbReference type="EMBL" id="GJH22418.1"/>
    </source>
</evidence>
<sequence length="553" mass="58077">MANQFGHAEHAAERLRRSIQRMSVSTRMMFGGALTTGLGVGLAMAFKSPLQEANKFVKLQNDILSNGAKLAQMKDITDWANNDKSIRNLSVNEKMGVAVEAFALTRDAGRDDVHHTLRLAPILAKMEAIDRASGKHTSDAERQSFVKALELSGGFNNGVDTEARADLLYKLMASGNGTLRAGTLRAIFAADPADLQKVSNGFLARAEPIMQQMGPGFGVALRTLQNRMLAHVGFNGPTGGYQLEKLKKWGVMDKDGHVIDSPTLIKDTDKWVQTHMPEFYKAAGANDDASRRMVDQIIGSSTGAKLIGNFQRESALMEASEKAVDSQGGIDKTLKTKGSPLDQQMTVLSAKWHDLMLRIGIAVLPMAIRGLSKLASIMESVAGFAKEHPNLVKVLAVATALFSAFLVIGGALALTIGIVGTLASAIGVAAGVGLFGALAGLAVPIGIVIAALGILAAAAYAFSPLSQKEIDAVKDQGGAKLTPGAQARVNAGELSPNIKTGAHSGSAGKRGDVYLDGKKVGHIVGEHLARGASMPLGSGLFDTGLTQTVPGLN</sequence>
<comment type="caution">
    <text evidence="1">The sequence shown here is derived from an EMBL/GenBank/DDBJ whole genome shotgun (WGS) entry which is preliminary data.</text>
</comment>
<evidence type="ECO:0000313" key="2">
    <source>
        <dbReference type="Proteomes" id="UP001055013"/>
    </source>
</evidence>